<comment type="caution">
    <text evidence="8">The sequence shown here is derived from an EMBL/GenBank/DDBJ whole genome shotgun (WGS) entry which is preliminary data.</text>
</comment>
<dbReference type="Gene3D" id="2.40.30.10">
    <property type="entry name" value="Translation factors"/>
    <property type="match status" value="1"/>
</dbReference>
<dbReference type="Gene3D" id="3.30.230.10">
    <property type="match status" value="1"/>
</dbReference>
<dbReference type="EMBL" id="LODT01000004">
    <property type="protein sequence ID" value="KYR02430.1"/>
    <property type="molecule type" value="Genomic_DNA"/>
</dbReference>
<keyword evidence="3" id="KW-0547">Nucleotide-binding</keyword>
<dbReference type="Proteomes" id="UP000076078">
    <property type="component" value="Unassembled WGS sequence"/>
</dbReference>
<evidence type="ECO:0000256" key="4">
    <source>
        <dbReference type="ARBA" id="ARBA00023134"/>
    </source>
</evidence>
<evidence type="ECO:0000256" key="1">
    <source>
        <dbReference type="ARBA" id="ARBA00017891"/>
    </source>
</evidence>
<dbReference type="GO" id="GO:0003924">
    <property type="term" value="F:GTPase activity"/>
    <property type="evidence" value="ECO:0007669"/>
    <property type="project" value="InterPro"/>
</dbReference>
<dbReference type="SMART" id="SM00889">
    <property type="entry name" value="EFG_IV"/>
    <property type="match status" value="1"/>
</dbReference>
<dbReference type="Pfam" id="PF03764">
    <property type="entry name" value="EFG_IV"/>
    <property type="match status" value="1"/>
</dbReference>
<evidence type="ECO:0000313" key="8">
    <source>
        <dbReference type="EMBL" id="KYR02430.1"/>
    </source>
</evidence>
<sequence length="834" mass="93503">MDKLINEKVIDKVNVVFNKTNNIRNIAFIAHVDHGKSTIIDHLTSRLSDISLKPSESSIQIQSALFPILYELSDTELAKDLSSIGNNNNNNEDENREYLINLIDIPRNLDLNVLTHCTLKMVDSTMIIVDCIEGVCIGTDNQIKHSIANGITNHTLFLNKMDRLILELQLTPDELYQCLVRTIESTNICIATCTGIEEDLLSPTVGNIAFGSGLCGFGFRLSNFASMYASKFGIEKHKLVQKFWGDHYFSPESKKWVTINTTDTGETLTRAFCQFILQPLYQIINAAMESDIEKLTHMMRSLCIVLDSNDLQLRGKPLFRSIMKKFLPLNDCILPVIIQHCPSPNEAMPKRLPFLYTGPMKGETAESMRTNDPNGPMIFYISKLIPTSVNGNYMALGRVFSGTLKVDQKVRIIVKGAEIRTQTIKGIHFLNGRIAEKINEAPAGCIVAISGSHHLVNKVATLTTSEENYVIRSPIPQNICAIKVCIEPKNPQDLPKLIECIKMLDKTQSLVRAYMDENTGEIYVEASNEANLDIGLNELIYIHSELELKVSDPIITMRETVTVESTQLCLSKSANKHNRIYCKAEPLPLDIVQDIENNFTPTESSPVELSHYLFDKFAVPKLESRKIWSFGPERCGPNILVDSTTGVQYLSEIKDAIITGFNWATLEGALCEERVRGVKYKIMDVTLMTDAIRRGGGQIIPTARRVLYASQLTANPTLLQPVYLIDIKTPQNNIPSVYTVLGNRGAVIISEEYSPNNPLCTIKANLPVLDSFSLKRELSANTHGQAYPTFTFDFWAPLDPIQYNSQKVLDAIQQIRQRKGLNPVIDLNNFLDRL</sequence>
<dbReference type="CDD" id="cd01681">
    <property type="entry name" value="aeEF2_snRNP_like_IV"/>
    <property type="match status" value="1"/>
</dbReference>
<dbReference type="FunFam" id="3.30.230.10:FF:000009">
    <property type="entry name" value="116 kDa U5 small nuclear ribonucleoprotein component"/>
    <property type="match status" value="1"/>
</dbReference>
<dbReference type="SMART" id="SM00838">
    <property type="entry name" value="EFG_C"/>
    <property type="match status" value="1"/>
</dbReference>
<proteinExistence type="predicted"/>
<dbReference type="Gene3D" id="3.30.70.240">
    <property type="match status" value="1"/>
</dbReference>
<dbReference type="GO" id="GO:1990904">
    <property type="term" value="C:ribonucleoprotein complex"/>
    <property type="evidence" value="ECO:0007669"/>
    <property type="project" value="TreeGrafter"/>
</dbReference>
<dbReference type="InterPro" id="IPR000795">
    <property type="entry name" value="T_Tr_GTP-bd_dom"/>
</dbReference>
<dbReference type="InterPro" id="IPR000640">
    <property type="entry name" value="EFG_V-like"/>
</dbReference>
<keyword evidence="2" id="KW-0963">Cytoplasm</keyword>
<dbReference type="Gene3D" id="3.30.70.870">
    <property type="entry name" value="Elongation Factor G (Translational Gtpase), domain 3"/>
    <property type="match status" value="1"/>
</dbReference>
<accession>A0A152A865</accession>
<evidence type="ECO:0000313" key="9">
    <source>
        <dbReference type="Proteomes" id="UP000076078"/>
    </source>
</evidence>
<protein>
    <recommendedName>
        <fullName evidence="1">Elongation factor 2</fullName>
    </recommendedName>
</protein>
<dbReference type="Pfam" id="PF00679">
    <property type="entry name" value="EFG_C"/>
    <property type="match status" value="1"/>
</dbReference>
<comment type="function">
    <text evidence="5">Catalyzes the GTP-dependent ribosomal translocation step during translation elongation. During this step, the ribosome changes from the pre-translocational (PRE) to the post-translocational (POST) state as the newly formed A-site-bound peptidyl-tRNA and P-site-bound deacylated tRNA move to the P and E sites, respectively. Catalyzes the coordinated movement of the two tRNA molecules, the mRNA and conformational changes in the ribosome.</text>
</comment>
<dbReference type="SUPFAM" id="SSF52540">
    <property type="entry name" value="P-loop containing nucleoside triphosphate hydrolases"/>
    <property type="match status" value="1"/>
</dbReference>
<dbReference type="InterPro" id="IPR027417">
    <property type="entry name" value="P-loop_NTPase"/>
</dbReference>
<keyword evidence="9" id="KW-1185">Reference proteome</keyword>
<evidence type="ECO:0000256" key="2">
    <source>
        <dbReference type="ARBA" id="ARBA00022490"/>
    </source>
</evidence>
<dbReference type="PRINTS" id="PR00315">
    <property type="entry name" value="ELONGATNFCT"/>
</dbReference>
<dbReference type="InterPro" id="IPR035647">
    <property type="entry name" value="EFG_III/V"/>
</dbReference>
<dbReference type="AlphaFoldDB" id="A0A152A865"/>
<evidence type="ECO:0000256" key="3">
    <source>
        <dbReference type="ARBA" id="ARBA00022741"/>
    </source>
</evidence>
<dbReference type="GO" id="GO:0005525">
    <property type="term" value="F:GTP binding"/>
    <property type="evidence" value="ECO:0007669"/>
    <property type="project" value="UniProtKB-KW"/>
</dbReference>
<dbReference type="InParanoid" id="A0A152A865"/>
<name>A0A152A865_TIELA</name>
<dbReference type="PANTHER" id="PTHR42908:SF3">
    <property type="entry name" value="ELONGATION FACTOR-LIKE GTPASE 1"/>
    <property type="match status" value="1"/>
</dbReference>
<reference evidence="8 9" key="1">
    <citation type="submission" date="2015-12" db="EMBL/GenBank/DDBJ databases">
        <title>Dictyostelia acquired genes for synthesis and detection of signals that induce cell-type specialization by lateral gene transfer from prokaryotes.</title>
        <authorList>
            <person name="Gloeckner G."/>
            <person name="Schaap P."/>
        </authorList>
    </citation>
    <scope>NUCLEOTIDE SEQUENCE [LARGE SCALE GENOMIC DNA]</scope>
    <source>
        <strain evidence="8 9">TK</strain>
    </source>
</reference>
<dbReference type="SUPFAM" id="SSF54211">
    <property type="entry name" value="Ribosomal protein S5 domain 2-like"/>
    <property type="match status" value="1"/>
</dbReference>
<dbReference type="PANTHER" id="PTHR42908">
    <property type="entry name" value="TRANSLATION ELONGATION FACTOR-RELATED"/>
    <property type="match status" value="1"/>
</dbReference>
<evidence type="ECO:0000256" key="5">
    <source>
        <dbReference type="ARBA" id="ARBA00024731"/>
    </source>
</evidence>
<dbReference type="InterPro" id="IPR005517">
    <property type="entry name" value="Transl_elong_EFG/EF2_IV"/>
</dbReference>
<dbReference type="InterPro" id="IPR020568">
    <property type="entry name" value="Ribosomal_Su5_D2-typ_SF"/>
</dbReference>
<dbReference type="STRING" id="361077.A0A152A865"/>
<evidence type="ECO:0000259" key="6">
    <source>
        <dbReference type="SMART" id="SM00838"/>
    </source>
</evidence>
<dbReference type="FunFam" id="3.90.1430.10:FF:000003">
    <property type="entry name" value="Elongation factor 2"/>
    <property type="match status" value="1"/>
</dbReference>
<keyword evidence="4" id="KW-0342">GTP-binding</keyword>
<organism evidence="8 9">
    <name type="scientific">Tieghemostelium lacteum</name>
    <name type="common">Slime mold</name>
    <name type="synonym">Dictyostelium lacteum</name>
    <dbReference type="NCBI Taxonomy" id="361077"/>
    <lineage>
        <taxon>Eukaryota</taxon>
        <taxon>Amoebozoa</taxon>
        <taxon>Evosea</taxon>
        <taxon>Eumycetozoa</taxon>
        <taxon>Dictyostelia</taxon>
        <taxon>Dictyosteliales</taxon>
        <taxon>Raperosteliaceae</taxon>
        <taxon>Tieghemostelium</taxon>
    </lineage>
</organism>
<dbReference type="Pfam" id="PF03144">
    <property type="entry name" value="GTP_EFTU_D2"/>
    <property type="match status" value="1"/>
</dbReference>
<dbReference type="GO" id="GO:0003746">
    <property type="term" value="F:translation elongation factor activity"/>
    <property type="evidence" value="ECO:0007669"/>
    <property type="project" value="UniProtKB-KW"/>
</dbReference>
<dbReference type="SUPFAM" id="SSF54980">
    <property type="entry name" value="EF-G C-terminal domain-like"/>
    <property type="match status" value="2"/>
</dbReference>
<dbReference type="OrthoDB" id="364892at2759"/>
<keyword evidence="8" id="KW-0251">Elongation factor</keyword>
<dbReference type="GO" id="GO:0005829">
    <property type="term" value="C:cytosol"/>
    <property type="evidence" value="ECO:0007669"/>
    <property type="project" value="TreeGrafter"/>
</dbReference>
<dbReference type="Pfam" id="PF00009">
    <property type="entry name" value="GTP_EFTU"/>
    <property type="match status" value="1"/>
</dbReference>
<gene>
    <name evidence="8" type="ORF">DLAC_01269</name>
</gene>
<dbReference type="InterPro" id="IPR009000">
    <property type="entry name" value="Transl_B-barrel_sf"/>
</dbReference>
<dbReference type="SUPFAM" id="SSF50447">
    <property type="entry name" value="Translation proteins"/>
    <property type="match status" value="1"/>
</dbReference>
<dbReference type="FunFam" id="3.30.70.870:FF:000002">
    <property type="entry name" value="Translation elongation factor 2"/>
    <property type="match status" value="1"/>
</dbReference>
<dbReference type="Gene3D" id="3.40.50.300">
    <property type="entry name" value="P-loop containing nucleotide triphosphate hydrolases"/>
    <property type="match status" value="1"/>
</dbReference>
<evidence type="ECO:0000259" key="7">
    <source>
        <dbReference type="SMART" id="SM00889"/>
    </source>
</evidence>
<feature type="domain" description="Elongation factor EFG" evidence="6">
    <location>
        <begin position="717"/>
        <end position="812"/>
    </location>
</feature>
<keyword evidence="8" id="KW-0648">Protein biosynthesis</keyword>
<dbReference type="InterPro" id="IPR014721">
    <property type="entry name" value="Ribsml_uS5_D2-typ_fold_subgr"/>
</dbReference>
<dbReference type="InterPro" id="IPR004161">
    <property type="entry name" value="EFTu-like_2"/>
</dbReference>
<dbReference type="Gene3D" id="3.90.1430.10">
    <property type="entry name" value="Yeast translation eEF2 (G' domain)"/>
    <property type="match status" value="1"/>
</dbReference>
<feature type="domain" description="Translation elongation factor EFG/EF2" evidence="7">
    <location>
        <begin position="596"/>
        <end position="715"/>
    </location>
</feature>